<dbReference type="Proteomes" id="UP001254848">
    <property type="component" value="Unassembled WGS sequence"/>
</dbReference>
<protein>
    <submittedName>
        <fullName evidence="1">rRNA biogenesis protein rrp5</fullName>
    </submittedName>
</protein>
<gene>
    <name evidence="1" type="ORF">Q4T40_03195</name>
</gene>
<reference evidence="1 2" key="1">
    <citation type="submission" date="2023-07" db="EMBL/GenBank/DDBJ databases">
        <title>The novel representative of Negativicutes class, Anaeroselena agilis gen. nov. sp. nov.</title>
        <authorList>
            <person name="Prokofeva M.I."/>
            <person name="Elcheninov A.G."/>
            <person name="Klyukina A."/>
            <person name="Kublanov I.V."/>
            <person name="Frolov E.N."/>
            <person name="Podosokorskaya O.A."/>
        </authorList>
    </citation>
    <scope>NUCLEOTIDE SEQUENCE [LARGE SCALE GENOMIC DNA]</scope>
    <source>
        <strain evidence="1 2">4137-cl</strain>
    </source>
</reference>
<name>A0ABU3NTU3_9FIRM</name>
<dbReference type="RefSeq" id="WP_413778799.1">
    <property type="nucleotide sequence ID" value="NZ_JAUOZS010000001.1"/>
</dbReference>
<dbReference type="EMBL" id="JAUOZS010000001">
    <property type="protein sequence ID" value="MDT8900244.1"/>
    <property type="molecule type" value="Genomic_DNA"/>
</dbReference>
<comment type="caution">
    <text evidence="1">The sequence shown here is derived from an EMBL/GenBank/DDBJ whole genome shotgun (WGS) entry which is preliminary data.</text>
</comment>
<accession>A0ABU3NTU3</accession>
<evidence type="ECO:0000313" key="2">
    <source>
        <dbReference type="Proteomes" id="UP001254848"/>
    </source>
</evidence>
<evidence type="ECO:0000313" key="1">
    <source>
        <dbReference type="EMBL" id="MDT8900244.1"/>
    </source>
</evidence>
<organism evidence="1 2">
    <name type="scientific">Anaeroselena agilis</name>
    <dbReference type="NCBI Taxonomy" id="3063788"/>
    <lineage>
        <taxon>Bacteria</taxon>
        <taxon>Bacillati</taxon>
        <taxon>Bacillota</taxon>
        <taxon>Negativicutes</taxon>
        <taxon>Acetonemataceae</taxon>
        <taxon>Anaeroselena</taxon>
    </lineage>
</organism>
<sequence>MSKIKLLLDLARDLHSLADSVQAVAEAMEDNEFAETAQPETPVPVKEAEPMVKTVTLEQVRAALADKSQLGFTAQVRILLEKYGAPKLSQIDPANYAALLADAERLK</sequence>
<keyword evidence="2" id="KW-1185">Reference proteome</keyword>
<proteinExistence type="predicted"/>